<feature type="transmembrane region" description="Helical" evidence="9">
    <location>
        <begin position="497"/>
        <end position="520"/>
    </location>
</feature>
<reference evidence="10 11" key="1">
    <citation type="submission" date="2018-04" db="EMBL/GenBank/DDBJ databases">
        <title>The genome of golden apple snail Pomacea canaliculata provides insight into stress tolerance and invasive adaptation.</title>
        <authorList>
            <person name="Liu C."/>
            <person name="Liu B."/>
            <person name="Ren Y."/>
            <person name="Zhang Y."/>
            <person name="Wang H."/>
            <person name="Li S."/>
            <person name="Jiang F."/>
            <person name="Yin L."/>
            <person name="Zhang G."/>
            <person name="Qian W."/>
            <person name="Fan W."/>
        </authorList>
    </citation>
    <scope>NUCLEOTIDE SEQUENCE [LARGE SCALE GENOMIC DNA]</scope>
    <source>
        <strain evidence="10">SZHN2017</strain>
        <tissue evidence="10">Muscle</tissue>
    </source>
</reference>
<keyword evidence="7 9" id="KW-0472">Membrane</keyword>
<feature type="transmembrane region" description="Helical" evidence="9">
    <location>
        <begin position="532"/>
        <end position="554"/>
    </location>
</feature>
<dbReference type="GO" id="GO:0000030">
    <property type="term" value="F:mannosyltransferase activity"/>
    <property type="evidence" value="ECO:0007669"/>
    <property type="project" value="InterPro"/>
</dbReference>
<evidence type="ECO:0000313" key="10">
    <source>
        <dbReference type="EMBL" id="PVD28023.1"/>
    </source>
</evidence>
<keyword evidence="3" id="KW-0328">Glycosyltransferase</keyword>
<dbReference type="OMA" id="HPHYENK"/>
<name>A0A2T7P3P9_POMCA</name>
<keyword evidence="4" id="KW-0808">Transferase</keyword>
<evidence type="ECO:0000256" key="2">
    <source>
        <dbReference type="ARBA" id="ARBA00008744"/>
    </source>
</evidence>
<accession>A0A2T7P3P9</accession>
<evidence type="ECO:0000256" key="5">
    <source>
        <dbReference type="ARBA" id="ARBA00022692"/>
    </source>
</evidence>
<proteinExistence type="inferred from homology"/>
<feature type="compositionally biased region" description="Low complexity" evidence="8">
    <location>
        <begin position="450"/>
        <end position="464"/>
    </location>
</feature>
<dbReference type="OrthoDB" id="6019623at2759"/>
<feature type="transmembrane region" description="Helical" evidence="9">
    <location>
        <begin position="303"/>
        <end position="320"/>
    </location>
</feature>
<gene>
    <name evidence="10" type="ORF">C0Q70_10604</name>
</gene>
<evidence type="ECO:0000256" key="8">
    <source>
        <dbReference type="SAM" id="MobiDB-lite"/>
    </source>
</evidence>
<evidence type="ECO:0000256" key="4">
    <source>
        <dbReference type="ARBA" id="ARBA00022679"/>
    </source>
</evidence>
<comment type="similarity">
    <text evidence="2">Belongs to the dpy-19 family.</text>
</comment>
<evidence type="ECO:0000256" key="6">
    <source>
        <dbReference type="ARBA" id="ARBA00022989"/>
    </source>
</evidence>
<dbReference type="Pfam" id="PF10034">
    <property type="entry name" value="Dpy19"/>
    <property type="match status" value="1"/>
</dbReference>
<comment type="caution">
    <text evidence="10">The sequence shown here is derived from an EMBL/GenBank/DDBJ whole genome shotgun (WGS) entry which is preliminary data.</text>
</comment>
<dbReference type="EMBL" id="PZQS01000006">
    <property type="protein sequence ID" value="PVD28023.1"/>
    <property type="molecule type" value="Genomic_DNA"/>
</dbReference>
<feature type="transmembrane region" description="Helical" evidence="9">
    <location>
        <begin position="332"/>
        <end position="352"/>
    </location>
</feature>
<dbReference type="Proteomes" id="UP000245119">
    <property type="component" value="Linkage Group LG6"/>
</dbReference>
<sequence length="721" mass="82192">MGVIRKRRGKTNSKVTVPEPASVNNYGREAEADRSFYTWINIVVGLIAMTACGYIHALFMYTLHENNMWFTNIQEVEREISFRTESGLYYSYYKQLVKAPSLWQGIQELTQDRLTEHPDVINVLARMNVYQEVVLAALYRTLPIKEDAILFYIKAIFALHGLLVAALFVMTWLMSRSWFAGILTAAFYSLNRLDTTRVSSVIPLRESFALPFLWVQVAALTYYFKPQASGWPLRISVGIIGGSTFLFCLCWQFNQFILLLQALALVAAFLTHLLPQHKVMMVLGIQMVSLLAVCLLQFVNTMILGSLALSFIVASFIIILRKGPKQPSGHWLWQGVVTVVNGVLILLLMLLINTAIKYMIQVEADEHIFKFLQNKFGFGNARDFDSRLYLCLGIFGFLTPDVLERLTKGLVFIFYLEAHVGLLLLTFIAILQKWNHSARRVSFSAGDSGPTANTNNTPSTRPTTRVLEDRPELAFHALQCLLFGGLAVTMLRMKYLWTPYMCVLGSLVVADSSLWMAILKLFKKDSYFLVEVIRHVAVVTVLAVLLAMTLGPVMRELEELREFWDPDTVDLMKWIKSSTPLTASFTGSMQLMAGVKLCTDRPITNHPHYEDKALRNKTKQLYQIYGRRTPEDVHSILKRFNSSYIILEDSICLARPKDNCRTTDIVDLDNGIVPDDSKEEEGLVRSTVPRFCDQVRHLDATYARYFKQVFVNKTFRVYQVL</sequence>
<dbReference type="PANTHER" id="PTHR31488">
    <property type="entry name" value="DPY-19-LIKE 1, LIKE (H. SAPIENS)"/>
    <property type="match status" value="1"/>
</dbReference>
<evidence type="ECO:0008006" key="12">
    <source>
        <dbReference type="Google" id="ProtNLM"/>
    </source>
</evidence>
<dbReference type="STRING" id="400727.A0A2T7P3P9"/>
<evidence type="ECO:0000256" key="1">
    <source>
        <dbReference type="ARBA" id="ARBA00004141"/>
    </source>
</evidence>
<feature type="transmembrane region" description="Helical" evidence="9">
    <location>
        <begin position="231"/>
        <end position="249"/>
    </location>
</feature>
<dbReference type="AlphaFoldDB" id="A0A2T7P3P9"/>
<dbReference type="CDD" id="cd20177">
    <property type="entry name" value="Dpy19"/>
    <property type="match status" value="1"/>
</dbReference>
<feature type="transmembrane region" description="Helical" evidence="9">
    <location>
        <begin position="36"/>
        <end position="59"/>
    </location>
</feature>
<dbReference type="InterPro" id="IPR018732">
    <property type="entry name" value="Dpy-19/Dpy-19-like"/>
</dbReference>
<feature type="transmembrane region" description="Helical" evidence="9">
    <location>
        <begin position="207"/>
        <end position="225"/>
    </location>
</feature>
<dbReference type="PANTHER" id="PTHR31488:SF3">
    <property type="entry name" value="C-MANNOSYLTRANSFERASE DPY19L3"/>
    <property type="match status" value="1"/>
</dbReference>
<feature type="transmembrane region" description="Helical" evidence="9">
    <location>
        <begin position="409"/>
        <end position="431"/>
    </location>
</feature>
<comment type="subcellular location">
    <subcellularLocation>
        <location evidence="1">Membrane</location>
        <topology evidence="1">Multi-pass membrane protein</topology>
    </subcellularLocation>
</comment>
<feature type="transmembrane region" description="Helical" evidence="9">
    <location>
        <begin position="149"/>
        <end position="172"/>
    </location>
</feature>
<feature type="transmembrane region" description="Helical" evidence="9">
    <location>
        <begin position="279"/>
        <end position="296"/>
    </location>
</feature>
<feature type="transmembrane region" description="Helical" evidence="9">
    <location>
        <begin position="256"/>
        <end position="273"/>
    </location>
</feature>
<evidence type="ECO:0000256" key="7">
    <source>
        <dbReference type="ARBA" id="ARBA00023136"/>
    </source>
</evidence>
<keyword evidence="6 9" id="KW-1133">Transmembrane helix</keyword>
<dbReference type="GO" id="GO:0005637">
    <property type="term" value="C:nuclear inner membrane"/>
    <property type="evidence" value="ECO:0007669"/>
    <property type="project" value="TreeGrafter"/>
</dbReference>
<evidence type="ECO:0000256" key="3">
    <source>
        <dbReference type="ARBA" id="ARBA00022676"/>
    </source>
</evidence>
<keyword evidence="11" id="KW-1185">Reference proteome</keyword>
<evidence type="ECO:0000313" key="11">
    <source>
        <dbReference type="Proteomes" id="UP000245119"/>
    </source>
</evidence>
<organism evidence="10 11">
    <name type="scientific">Pomacea canaliculata</name>
    <name type="common">Golden apple snail</name>
    <dbReference type="NCBI Taxonomy" id="400727"/>
    <lineage>
        <taxon>Eukaryota</taxon>
        <taxon>Metazoa</taxon>
        <taxon>Spiralia</taxon>
        <taxon>Lophotrochozoa</taxon>
        <taxon>Mollusca</taxon>
        <taxon>Gastropoda</taxon>
        <taxon>Caenogastropoda</taxon>
        <taxon>Architaenioglossa</taxon>
        <taxon>Ampullarioidea</taxon>
        <taxon>Ampullariidae</taxon>
        <taxon>Pomacea</taxon>
    </lineage>
</organism>
<evidence type="ECO:0000256" key="9">
    <source>
        <dbReference type="SAM" id="Phobius"/>
    </source>
</evidence>
<protein>
    <recommendedName>
        <fullName evidence="12">C-mannosyltransferase DPY19L3</fullName>
    </recommendedName>
</protein>
<feature type="region of interest" description="Disordered" evidence="8">
    <location>
        <begin position="443"/>
        <end position="464"/>
    </location>
</feature>
<dbReference type="InterPro" id="IPR047462">
    <property type="entry name" value="Dpy19"/>
</dbReference>
<keyword evidence="5 9" id="KW-0812">Transmembrane</keyword>